<evidence type="ECO:0000256" key="1">
    <source>
        <dbReference type="ARBA" id="ARBA00004370"/>
    </source>
</evidence>
<feature type="transmembrane region" description="Helical" evidence="6">
    <location>
        <begin position="53"/>
        <end position="72"/>
    </location>
</feature>
<dbReference type="InterPro" id="IPR013057">
    <property type="entry name" value="AA_transpt_TM"/>
</dbReference>
<dbReference type="RefSeq" id="XP_017774360.1">
    <property type="nucleotide sequence ID" value="XM_017918871.1"/>
</dbReference>
<feature type="transmembrane region" description="Helical" evidence="6">
    <location>
        <begin position="253"/>
        <end position="276"/>
    </location>
</feature>
<accession>A0ABM1MIG0</accession>
<dbReference type="Proteomes" id="UP000695000">
    <property type="component" value="Unplaced"/>
</dbReference>
<keyword evidence="2" id="KW-0813">Transport</keyword>
<feature type="domain" description="Amino acid transporter transmembrane" evidence="7">
    <location>
        <begin position="27"/>
        <end position="393"/>
    </location>
</feature>
<feature type="transmembrane region" description="Helical" evidence="6">
    <location>
        <begin position="109"/>
        <end position="129"/>
    </location>
</feature>
<keyword evidence="5 6" id="KW-0472">Membrane</keyword>
<reference evidence="9" key="1">
    <citation type="submission" date="2025-08" db="UniProtKB">
        <authorList>
            <consortium name="RefSeq"/>
        </authorList>
    </citation>
    <scope>IDENTIFICATION</scope>
    <source>
        <tissue evidence="9">Whole Larva</tissue>
    </source>
</reference>
<dbReference type="GeneID" id="108561081"/>
<protein>
    <submittedName>
        <fullName evidence="9">Sodium-coupled neutral amino acid transporter 1-like</fullName>
    </submittedName>
</protein>
<dbReference type="Pfam" id="PF01490">
    <property type="entry name" value="Aa_trans"/>
    <property type="match status" value="1"/>
</dbReference>
<feature type="transmembrane region" description="Helical" evidence="6">
    <location>
        <begin position="218"/>
        <end position="241"/>
    </location>
</feature>
<evidence type="ECO:0000256" key="4">
    <source>
        <dbReference type="ARBA" id="ARBA00022989"/>
    </source>
</evidence>
<proteinExistence type="predicted"/>
<comment type="subcellular location">
    <subcellularLocation>
        <location evidence="1">Membrane</location>
    </subcellularLocation>
</comment>
<feature type="transmembrane region" description="Helical" evidence="6">
    <location>
        <begin position="174"/>
        <end position="198"/>
    </location>
</feature>
<feature type="transmembrane region" description="Helical" evidence="6">
    <location>
        <begin position="334"/>
        <end position="351"/>
    </location>
</feature>
<gene>
    <name evidence="9" type="primary">LOC108561081</name>
</gene>
<feature type="transmembrane region" description="Helical" evidence="6">
    <location>
        <begin position="21"/>
        <end position="41"/>
    </location>
</feature>
<evidence type="ECO:0000256" key="3">
    <source>
        <dbReference type="ARBA" id="ARBA00022692"/>
    </source>
</evidence>
<keyword evidence="8" id="KW-1185">Reference proteome</keyword>
<keyword evidence="3 6" id="KW-0812">Transmembrane</keyword>
<evidence type="ECO:0000256" key="5">
    <source>
        <dbReference type="ARBA" id="ARBA00023136"/>
    </source>
</evidence>
<evidence type="ECO:0000256" key="6">
    <source>
        <dbReference type="SAM" id="Phobius"/>
    </source>
</evidence>
<feature type="transmembrane region" description="Helical" evidence="6">
    <location>
        <begin position="357"/>
        <end position="379"/>
    </location>
</feature>
<evidence type="ECO:0000256" key="2">
    <source>
        <dbReference type="ARBA" id="ARBA00022448"/>
    </source>
</evidence>
<sequence length="465" mass="51488">MITERTLLLAQSPNPRNFTKGLSVVLAAVCIVDVFGVFPIISLPKSIIDCGYYGIAVVISICSMQIYTAILLGKCWLIAERIDPEIHSKNRYPYSALADLAFGPSFRKFVTFLVDITIFGGGIPNLIVASQNLQLLGLRLSENSFDLSSCYWIIILGLILCPLLWMGSPKDMKLICTISVCMVTAVFLLVLGCILFDFDGKQPKTDQATMDETISFKRIIAAYGILAFQFDIHPSILTIQLDMKNKSKITSAVILGFGISVGMFSLTVISCAFRYGNSTQRSLLGTLPSSIFLHVAALLVAIQLCLTSAVSNNALYQHMEDCLGIARDFNHRRCLLRTSLCLLAIFLAEAVPRLDIAMSLIGGTLVGPLVFIIPPLIYLKITAMKRDLKKDVQLQQMYQATRTELAKDKESEGKTESQSKTELFLCIFIMLFGFVSTFGTSYINIINTIDYARFTEPCLYNLTLN</sequence>
<organism evidence="8 9">
    <name type="scientific">Nicrophorus vespilloides</name>
    <name type="common">Boreal carrion beetle</name>
    <dbReference type="NCBI Taxonomy" id="110193"/>
    <lineage>
        <taxon>Eukaryota</taxon>
        <taxon>Metazoa</taxon>
        <taxon>Ecdysozoa</taxon>
        <taxon>Arthropoda</taxon>
        <taxon>Hexapoda</taxon>
        <taxon>Insecta</taxon>
        <taxon>Pterygota</taxon>
        <taxon>Neoptera</taxon>
        <taxon>Endopterygota</taxon>
        <taxon>Coleoptera</taxon>
        <taxon>Polyphaga</taxon>
        <taxon>Staphyliniformia</taxon>
        <taxon>Silphidae</taxon>
        <taxon>Nicrophorinae</taxon>
        <taxon>Nicrophorus</taxon>
    </lineage>
</organism>
<evidence type="ECO:0000313" key="8">
    <source>
        <dbReference type="Proteomes" id="UP000695000"/>
    </source>
</evidence>
<feature type="transmembrane region" description="Helical" evidence="6">
    <location>
        <begin position="149"/>
        <end position="167"/>
    </location>
</feature>
<name>A0ABM1MIG0_NICVS</name>
<evidence type="ECO:0000313" key="9">
    <source>
        <dbReference type="RefSeq" id="XP_017774360.1"/>
    </source>
</evidence>
<dbReference type="PANTHER" id="PTHR48017">
    <property type="entry name" value="OS05G0424000 PROTEIN-RELATED"/>
    <property type="match status" value="1"/>
</dbReference>
<feature type="transmembrane region" description="Helical" evidence="6">
    <location>
        <begin position="291"/>
        <end position="314"/>
    </location>
</feature>
<keyword evidence="4 6" id="KW-1133">Transmembrane helix</keyword>
<evidence type="ECO:0000259" key="7">
    <source>
        <dbReference type="Pfam" id="PF01490"/>
    </source>
</evidence>
<feature type="transmembrane region" description="Helical" evidence="6">
    <location>
        <begin position="423"/>
        <end position="443"/>
    </location>
</feature>